<dbReference type="EMBL" id="OB665121">
    <property type="protein sequence ID" value="CAD7232774.1"/>
    <property type="molecule type" value="Genomic_DNA"/>
</dbReference>
<organism evidence="1">
    <name type="scientific">Cyprideis torosa</name>
    <dbReference type="NCBI Taxonomy" id="163714"/>
    <lineage>
        <taxon>Eukaryota</taxon>
        <taxon>Metazoa</taxon>
        <taxon>Ecdysozoa</taxon>
        <taxon>Arthropoda</taxon>
        <taxon>Crustacea</taxon>
        <taxon>Oligostraca</taxon>
        <taxon>Ostracoda</taxon>
        <taxon>Podocopa</taxon>
        <taxon>Podocopida</taxon>
        <taxon>Cytherocopina</taxon>
        <taxon>Cytheroidea</taxon>
        <taxon>Cytherideidae</taxon>
        <taxon>Cyprideis</taxon>
    </lineage>
</organism>
<evidence type="ECO:0000313" key="1">
    <source>
        <dbReference type="EMBL" id="CAD7232774.1"/>
    </source>
</evidence>
<accession>A0A7R8ZQM0</accession>
<reference evidence="1" key="1">
    <citation type="submission" date="2020-11" db="EMBL/GenBank/DDBJ databases">
        <authorList>
            <person name="Tran Van P."/>
        </authorList>
    </citation>
    <scope>NUCLEOTIDE SEQUENCE</scope>
</reference>
<gene>
    <name evidence="1" type="ORF">CTOB1V02_LOCUS10601</name>
</gene>
<dbReference type="AlphaFoldDB" id="A0A7R8ZQM0"/>
<sequence length="250" mass="27783">METNAGKPILLAETSFARNETEMDIPFEYPVTVTHPYGVIPKEVFFPLVFEELHQPGPASDDVQLLDFGTSWETPEVSQASQRFEKRIRYMKTSENLPNMVHFSSVQSSEYFTGALDTTVGVTACRHPSKPPRRQYQQNRDPLSLSWDRGYISEATKEALPGVGISWTPEQAPYLELNAWVGIPIETATTPQESTVGSYLDGGGGKRKISAQASVESGDSRLCYFTSSEMSSLSEHSLGLPDFLDNFEKS</sequence>
<name>A0A7R8ZQM0_9CRUS</name>
<proteinExistence type="predicted"/>
<protein>
    <submittedName>
        <fullName evidence="1">Uncharacterized protein</fullName>
    </submittedName>
</protein>